<feature type="active site" evidence="3">
    <location>
        <position position="240"/>
    </location>
</feature>
<keyword evidence="7" id="KW-1185">Reference proteome</keyword>
<comment type="caution">
    <text evidence="6">The sequence shown here is derived from an EMBL/GenBank/DDBJ whole genome shotgun (WGS) entry which is preliminary data.</text>
</comment>
<comment type="similarity">
    <text evidence="1 4">Belongs to the aldehyde dehydrogenase family.</text>
</comment>
<dbReference type="InterPro" id="IPR016161">
    <property type="entry name" value="Ald_DH/histidinol_DH"/>
</dbReference>
<dbReference type="PANTHER" id="PTHR11699">
    <property type="entry name" value="ALDEHYDE DEHYDROGENASE-RELATED"/>
    <property type="match status" value="1"/>
</dbReference>
<dbReference type="Gene3D" id="3.40.605.10">
    <property type="entry name" value="Aldehyde Dehydrogenase, Chain A, domain 1"/>
    <property type="match status" value="1"/>
</dbReference>
<dbReference type="FunFam" id="3.40.309.10:FF:000009">
    <property type="entry name" value="Aldehyde dehydrogenase A"/>
    <property type="match status" value="1"/>
</dbReference>
<evidence type="ECO:0000256" key="3">
    <source>
        <dbReference type="PROSITE-ProRule" id="PRU10007"/>
    </source>
</evidence>
<dbReference type="Proteomes" id="UP000286931">
    <property type="component" value="Unassembled WGS sequence"/>
</dbReference>
<accession>A0A401Z2J5</accession>
<dbReference type="CDD" id="cd07106">
    <property type="entry name" value="ALDH_AldA-AAD23400"/>
    <property type="match status" value="1"/>
</dbReference>
<dbReference type="EMBL" id="BIFH01000045">
    <property type="protein sequence ID" value="GCE01087.1"/>
    <property type="molecule type" value="Genomic_DNA"/>
</dbReference>
<reference evidence="6 7" key="1">
    <citation type="submission" date="2018-12" db="EMBL/GenBank/DDBJ databases">
        <title>Draft genome sequence of Embleya hyalina NBRC 13850T.</title>
        <authorList>
            <person name="Komaki H."/>
            <person name="Hosoyama A."/>
            <person name="Kimura A."/>
            <person name="Ichikawa N."/>
            <person name="Tamura T."/>
        </authorList>
    </citation>
    <scope>NUCLEOTIDE SEQUENCE [LARGE SCALE GENOMIC DNA]</scope>
    <source>
        <strain evidence="6 7">NBRC 13850</strain>
    </source>
</reference>
<dbReference type="InterPro" id="IPR016163">
    <property type="entry name" value="Ald_DH_C"/>
</dbReference>
<evidence type="ECO:0000259" key="5">
    <source>
        <dbReference type="Pfam" id="PF00171"/>
    </source>
</evidence>
<sequence>MPRYTMTIGGESVAADATFGVVDPALGEVRAEAPDCGAEQLDAAFDAAAHAYRSWRRDEGGRRKALHAAGDLLMGRANELAPVLTREQGKPLADAAFEIIGSGYWLKHFADLPIPYDVIRDDDAAHVEVVRRPMGVVAAITPWNFPLMLACWKVAPALLAGNTMVLKPSPYTPLTTLVFGEMMREVLPPGVLNVVSGRDPLGARMTAHHVPRKISFTGSVATGKRVAEAAASDLKRVTLELGGNDPAIVLDDADPAEIAPKLFGSAFQNNGQLCSAIKRVYAPEHLYDDLVEALAAIARTAKVGNGLEEGVQYGPLNNRPQWERVVELVADAVGRGARVAAGGRAIDGPGYFHEPTVLAGVDDGFRIVDEEQFGPVLPVVRYTSLDDVVERANASHFGLCGSVWGADADRAAEVAGELECGTAWINTHFAVHPDQPFGGHKWSGVGSENGRWGVEAFTEVQVRHRAKG</sequence>
<protein>
    <submittedName>
        <fullName evidence="6">Aldehyde dehydrogenase</fullName>
    </submittedName>
</protein>
<dbReference type="InterPro" id="IPR029510">
    <property type="entry name" value="Ald_DH_CS_GLU"/>
</dbReference>
<dbReference type="Gene3D" id="3.40.309.10">
    <property type="entry name" value="Aldehyde Dehydrogenase, Chain A, domain 2"/>
    <property type="match status" value="1"/>
</dbReference>
<evidence type="ECO:0000313" key="6">
    <source>
        <dbReference type="EMBL" id="GCE01087.1"/>
    </source>
</evidence>
<dbReference type="SUPFAM" id="SSF53720">
    <property type="entry name" value="ALDH-like"/>
    <property type="match status" value="1"/>
</dbReference>
<evidence type="ECO:0000256" key="4">
    <source>
        <dbReference type="RuleBase" id="RU003345"/>
    </source>
</evidence>
<name>A0A401Z2J5_9ACTN</name>
<keyword evidence="2 4" id="KW-0560">Oxidoreductase</keyword>
<evidence type="ECO:0000256" key="1">
    <source>
        <dbReference type="ARBA" id="ARBA00009986"/>
    </source>
</evidence>
<proteinExistence type="inferred from homology"/>
<organism evidence="6 7">
    <name type="scientific">Embleya hyalina</name>
    <dbReference type="NCBI Taxonomy" id="516124"/>
    <lineage>
        <taxon>Bacteria</taxon>
        <taxon>Bacillati</taxon>
        <taxon>Actinomycetota</taxon>
        <taxon>Actinomycetes</taxon>
        <taxon>Kitasatosporales</taxon>
        <taxon>Streptomycetaceae</taxon>
        <taxon>Embleya</taxon>
    </lineage>
</organism>
<gene>
    <name evidence="6" type="ORF">EHYA_08826</name>
</gene>
<dbReference type="InterPro" id="IPR016162">
    <property type="entry name" value="Ald_DH_N"/>
</dbReference>
<dbReference type="PROSITE" id="PS00687">
    <property type="entry name" value="ALDEHYDE_DEHYDR_GLU"/>
    <property type="match status" value="1"/>
</dbReference>
<dbReference type="InterPro" id="IPR015590">
    <property type="entry name" value="Aldehyde_DH_dom"/>
</dbReference>
<dbReference type="Pfam" id="PF00171">
    <property type="entry name" value="Aldedh"/>
    <property type="match status" value="1"/>
</dbReference>
<dbReference type="OrthoDB" id="6882680at2"/>
<dbReference type="InterPro" id="IPR044086">
    <property type="entry name" value="LUC3-like"/>
</dbReference>
<dbReference type="FunFam" id="3.40.605.10:FF:000007">
    <property type="entry name" value="NAD/NADP-dependent betaine aldehyde dehydrogenase"/>
    <property type="match status" value="1"/>
</dbReference>
<dbReference type="GO" id="GO:0016620">
    <property type="term" value="F:oxidoreductase activity, acting on the aldehyde or oxo group of donors, NAD or NADP as acceptor"/>
    <property type="evidence" value="ECO:0007669"/>
    <property type="project" value="InterPro"/>
</dbReference>
<dbReference type="RefSeq" id="WP_126642758.1">
    <property type="nucleotide sequence ID" value="NZ_BIFH01000045.1"/>
</dbReference>
<evidence type="ECO:0000313" key="7">
    <source>
        <dbReference type="Proteomes" id="UP000286931"/>
    </source>
</evidence>
<dbReference type="AlphaFoldDB" id="A0A401Z2J5"/>
<evidence type="ECO:0000256" key="2">
    <source>
        <dbReference type="ARBA" id="ARBA00023002"/>
    </source>
</evidence>
<feature type="domain" description="Aldehyde dehydrogenase" evidence="5">
    <location>
        <begin position="17"/>
        <end position="461"/>
    </location>
</feature>